<proteinExistence type="predicted"/>
<evidence type="ECO:0000313" key="2">
    <source>
        <dbReference type="EMBL" id="KIK14870.1"/>
    </source>
</evidence>
<gene>
    <name evidence="2" type="ORF">PISMIDRAFT_16980</name>
</gene>
<feature type="region of interest" description="Disordered" evidence="1">
    <location>
        <begin position="1"/>
        <end position="21"/>
    </location>
</feature>
<dbReference type="AlphaFoldDB" id="A0A0C9XRF6"/>
<dbReference type="EMBL" id="KN833919">
    <property type="protein sequence ID" value="KIK14870.1"/>
    <property type="molecule type" value="Genomic_DNA"/>
</dbReference>
<dbReference type="HOGENOM" id="CLU_1670081_0_0_1"/>
<evidence type="ECO:0000256" key="1">
    <source>
        <dbReference type="SAM" id="MobiDB-lite"/>
    </source>
</evidence>
<organism evidence="2 3">
    <name type="scientific">Pisolithus microcarpus 441</name>
    <dbReference type="NCBI Taxonomy" id="765257"/>
    <lineage>
        <taxon>Eukaryota</taxon>
        <taxon>Fungi</taxon>
        <taxon>Dikarya</taxon>
        <taxon>Basidiomycota</taxon>
        <taxon>Agaricomycotina</taxon>
        <taxon>Agaricomycetes</taxon>
        <taxon>Agaricomycetidae</taxon>
        <taxon>Boletales</taxon>
        <taxon>Sclerodermatineae</taxon>
        <taxon>Pisolithaceae</taxon>
        <taxon>Pisolithus</taxon>
    </lineage>
</organism>
<evidence type="ECO:0000313" key="3">
    <source>
        <dbReference type="Proteomes" id="UP000054018"/>
    </source>
</evidence>
<name>A0A0C9XRF6_9AGAM</name>
<accession>A0A0C9XRF6</accession>
<reference evidence="3" key="2">
    <citation type="submission" date="2015-01" db="EMBL/GenBank/DDBJ databases">
        <title>Evolutionary Origins and Diversification of the Mycorrhizal Mutualists.</title>
        <authorList>
            <consortium name="DOE Joint Genome Institute"/>
            <consortium name="Mycorrhizal Genomics Consortium"/>
            <person name="Kohler A."/>
            <person name="Kuo A."/>
            <person name="Nagy L.G."/>
            <person name="Floudas D."/>
            <person name="Copeland A."/>
            <person name="Barry K.W."/>
            <person name="Cichocki N."/>
            <person name="Veneault-Fourrey C."/>
            <person name="LaButti K."/>
            <person name="Lindquist E.A."/>
            <person name="Lipzen A."/>
            <person name="Lundell T."/>
            <person name="Morin E."/>
            <person name="Murat C."/>
            <person name="Riley R."/>
            <person name="Ohm R."/>
            <person name="Sun H."/>
            <person name="Tunlid A."/>
            <person name="Henrissat B."/>
            <person name="Grigoriev I.V."/>
            <person name="Hibbett D.S."/>
            <person name="Martin F."/>
        </authorList>
    </citation>
    <scope>NUCLEOTIDE SEQUENCE [LARGE SCALE GENOMIC DNA]</scope>
    <source>
        <strain evidence="3">441</strain>
    </source>
</reference>
<protein>
    <submittedName>
        <fullName evidence="2">Uncharacterized protein</fullName>
    </submittedName>
</protein>
<keyword evidence="3" id="KW-1185">Reference proteome</keyword>
<sequence>MVRHGKVQSKEAVVGGPTCRLTRPTAGQGGAVAQLERVGKAVETPHRLRKLQVVLSSDESINPMAPTTRRGRKTPRSARTASQAQDKCTYTSSGVEDSGSRFGLRTDDSQLPSFVGTQSLRDYQQSCTSAKHISTEGVSKLFQRMLIILTAEPQVILL</sequence>
<reference evidence="2 3" key="1">
    <citation type="submission" date="2014-04" db="EMBL/GenBank/DDBJ databases">
        <authorList>
            <consortium name="DOE Joint Genome Institute"/>
            <person name="Kuo A."/>
            <person name="Kohler A."/>
            <person name="Costa M.D."/>
            <person name="Nagy L.G."/>
            <person name="Floudas D."/>
            <person name="Copeland A."/>
            <person name="Barry K.W."/>
            <person name="Cichocki N."/>
            <person name="Veneault-Fourrey C."/>
            <person name="LaButti K."/>
            <person name="Lindquist E.A."/>
            <person name="Lipzen A."/>
            <person name="Lundell T."/>
            <person name="Morin E."/>
            <person name="Murat C."/>
            <person name="Sun H."/>
            <person name="Tunlid A."/>
            <person name="Henrissat B."/>
            <person name="Grigoriev I.V."/>
            <person name="Hibbett D.S."/>
            <person name="Martin F."/>
            <person name="Nordberg H.P."/>
            <person name="Cantor M.N."/>
            <person name="Hua S.X."/>
        </authorList>
    </citation>
    <scope>NUCLEOTIDE SEQUENCE [LARGE SCALE GENOMIC DNA]</scope>
    <source>
        <strain evidence="2 3">441</strain>
    </source>
</reference>
<dbReference type="Proteomes" id="UP000054018">
    <property type="component" value="Unassembled WGS sequence"/>
</dbReference>
<feature type="compositionally biased region" description="Polar residues" evidence="1">
    <location>
        <begin position="77"/>
        <end position="95"/>
    </location>
</feature>
<feature type="region of interest" description="Disordered" evidence="1">
    <location>
        <begin position="57"/>
        <end position="107"/>
    </location>
</feature>